<dbReference type="InterPro" id="IPR001647">
    <property type="entry name" value="HTH_TetR"/>
</dbReference>
<dbReference type="SUPFAM" id="SSF46689">
    <property type="entry name" value="Homeodomain-like"/>
    <property type="match status" value="1"/>
</dbReference>
<evidence type="ECO:0000256" key="2">
    <source>
        <dbReference type="ARBA" id="ARBA00023125"/>
    </source>
</evidence>
<keyword evidence="2 4" id="KW-0238">DNA-binding</keyword>
<feature type="domain" description="HTH tetR-type" evidence="5">
    <location>
        <begin position="12"/>
        <end position="70"/>
    </location>
</feature>
<gene>
    <name evidence="6" type="ORF">E1261_03215</name>
</gene>
<evidence type="ECO:0000256" key="3">
    <source>
        <dbReference type="ARBA" id="ARBA00023163"/>
    </source>
</evidence>
<name>A0A4V2XSQ3_9ACTN</name>
<dbReference type="OrthoDB" id="5112469at2"/>
<organism evidence="6 7">
    <name type="scientific">Kribbella albertanoniae</name>
    <dbReference type="NCBI Taxonomy" id="1266829"/>
    <lineage>
        <taxon>Bacteria</taxon>
        <taxon>Bacillati</taxon>
        <taxon>Actinomycetota</taxon>
        <taxon>Actinomycetes</taxon>
        <taxon>Propionibacteriales</taxon>
        <taxon>Kribbellaceae</taxon>
        <taxon>Kribbella</taxon>
    </lineage>
</organism>
<keyword evidence="7" id="KW-1185">Reference proteome</keyword>
<dbReference type="GO" id="GO:0000976">
    <property type="term" value="F:transcription cis-regulatory region binding"/>
    <property type="evidence" value="ECO:0007669"/>
    <property type="project" value="TreeGrafter"/>
</dbReference>
<sequence>MAESTAESGTRSRTRRAILEAAAVVYGRRRNASLGEIAAEAKVARSTLHRYFPDREALIRAMADDLLELVERTIQEADLDEGPPRLAFQRLIAGWFELGPRLFFLFNEPSFGTPEPAPWVQDYFARLDQIGKPMEGLIARGHADGVFAQSLPPAWINRMLWWSVYIACEAVAEGEITRYAAPGILLQTLETGMLAPGTAGEPGKG</sequence>
<keyword evidence="1" id="KW-0805">Transcription regulation</keyword>
<dbReference type="PANTHER" id="PTHR30055:SF234">
    <property type="entry name" value="HTH-TYPE TRANSCRIPTIONAL REGULATOR BETI"/>
    <property type="match status" value="1"/>
</dbReference>
<dbReference type="Gene3D" id="1.10.357.10">
    <property type="entry name" value="Tetracycline Repressor, domain 2"/>
    <property type="match status" value="1"/>
</dbReference>
<keyword evidence="3" id="KW-0804">Transcription</keyword>
<feature type="DNA-binding region" description="H-T-H motif" evidence="4">
    <location>
        <begin position="33"/>
        <end position="52"/>
    </location>
</feature>
<dbReference type="Proteomes" id="UP000295075">
    <property type="component" value="Unassembled WGS sequence"/>
</dbReference>
<dbReference type="EMBL" id="SMKA01000006">
    <property type="protein sequence ID" value="TDC34645.1"/>
    <property type="molecule type" value="Genomic_DNA"/>
</dbReference>
<dbReference type="InterPro" id="IPR009057">
    <property type="entry name" value="Homeodomain-like_sf"/>
</dbReference>
<dbReference type="GO" id="GO:0003700">
    <property type="term" value="F:DNA-binding transcription factor activity"/>
    <property type="evidence" value="ECO:0007669"/>
    <property type="project" value="TreeGrafter"/>
</dbReference>
<dbReference type="PROSITE" id="PS50977">
    <property type="entry name" value="HTH_TETR_2"/>
    <property type="match status" value="1"/>
</dbReference>
<evidence type="ECO:0000259" key="5">
    <source>
        <dbReference type="PROSITE" id="PS50977"/>
    </source>
</evidence>
<dbReference type="AlphaFoldDB" id="A0A4V2XSQ3"/>
<evidence type="ECO:0000256" key="4">
    <source>
        <dbReference type="PROSITE-ProRule" id="PRU00335"/>
    </source>
</evidence>
<comment type="caution">
    <text evidence="6">The sequence shown here is derived from an EMBL/GenBank/DDBJ whole genome shotgun (WGS) entry which is preliminary data.</text>
</comment>
<dbReference type="PANTHER" id="PTHR30055">
    <property type="entry name" value="HTH-TYPE TRANSCRIPTIONAL REGULATOR RUTR"/>
    <property type="match status" value="1"/>
</dbReference>
<dbReference type="InterPro" id="IPR050109">
    <property type="entry name" value="HTH-type_TetR-like_transc_reg"/>
</dbReference>
<proteinExistence type="predicted"/>
<dbReference type="Pfam" id="PF00440">
    <property type="entry name" value="TetR_N"/>
    <property type="match status" value="1"/>
</dbReference>
<accession>A0A4V2XSQ3</accession>
<dbReference type="RefSeq" id="WP_132401531.1">
    <property type="nucleotide sequence ID" value="NZ_SMKA01000006.1"/>
</dbReference>
<reference evidence="6 7" key="1">
    <citation type="submission" date="2019-03" db="EMBL/GenBank/DDBJ databases">
        <title>Draft genome sequences of novel Actinobacteria.</title>
        <authorList>
            <person name="Sahin N."/>
            <person name="Ay H."/>
            <person name="Saygin H."/>
        </authorList>
    </citation>
    <scope>NUCLEOTIDE SEQUENCE [LARGE SCALE GENOMIC DNA]</scope>
    <source>
        <strain evidence="6 7">JCM 30547</strain>
    </source>
</reference>
<evidence type="ECO:0000256" key="1">
    <source>
        <dbReference type="ARBA" id="ARBA00023015"/>
    </source>
</evidence>
<evidence type="ECO:0000313" key="6">
    <source>
        <dbReference type="EMBL" id="TDC34645.1"/>
    </source>
</evidence>
<evidence type="ECO:0000313" key="7">
    <source>
        <dbReference type="Proteomes" id="UP000295075"/>
    </source>
</evidence>
<protein>
    <submittedName>
        <fullName evidence="6">TetR/AcrR family transcriptional regulator</fullName>
    </submittedName>
</protein>